<reference evidence="2" key="1">
    <citation type="submission" date="2020-04" db="EMBL/GenBank/DDBJ databases">
        <authorList>
            <person name="Alioto T."/>
            <person name="Alioto T."/>
            <person name="Gomez Garrido J."/>
        </authorList>
    </citation>
    <scope>NUCLEOTIDE SEQUENCE</scope>
    <source>
        <strain evidence="2">A484AB</strain>
    </source>
</reference>
<dbReference type="InterPro" id="IPR000421">
    <property type="entry name" value="FA58C"/>
</dbReference>
<dbReference type="SMART" id="SM00308">
    <property type="entry name" value="LH2"/>
    <property type="match status" value="1"/>
</dbReference>
<sequence>MQNLYFIGYKYDITTFTGDKFGAGTDSNVFVILFGDNGNSGKKILEHKGANDFERGQKDVFAVHSADLGRLNKIVVGHDNTWLGAGWFLDKITVKTEEAVTYEFPCYRWLASNEGDGKLQRDLIPSLTFSDNETDSDQCQGALGISDGSIKNSQLFASSSADETQQPFHARINKTIKGSKGGWCSAFPDNTEFIEVDLLKPFLISGVATQGASLLDNWVTQYILQFSNNNTKWEPYKVNGTIKTFSGNIDRTGIITHWLDTPVTSRYVRIVPQAWHGSTNCLRLELYGCKTDKTGSRNMLGSGDPDALLQQVLSHAVVYFRFEDDRNDVIHDDSSNTNVGKLIAPASTPSFSETCGKGLELNGGALLISGDTFKEKPNIAITISSWINIAHEYGNTSLFNTVGGASSKYKSEQYDVTIENGKFLCLHRNEAGRLVFRLASHQSLKPRVWNHVACTYDSQLKRSAVFVNGKQDATGKGDGVLSQDWEGRASIGNSERGSRGKVDEFYMADTALNEKEVTRLMDQCIFEKECYFPLGMESMKIDNAQLTSSSMFGLHKPYYGRLNLLSFHGDPSRSAWCATAGDKDPYLQVDFGQDTTLSGVAVQGLSLFDNFVTSFRLCYSNDGKEFECVQEAGGEKTFLGNDDKDSVRIQWLDQPVDTRYLRFYPQSWYGNHICMRAEVYGCRRGLLGNTIDSEAKQRSETNNDVRQLVSYGTCSVGCGKGTKRRKRLCTRGILCPANSDHLLDRVPCTKPSCPVCFEPLGVANGLIPDDALTASSSLDDNMRPYYGRVLKASSGKTASHGCWCARKSDTAQYLQVDLRRSMTVTGLGIQGQVLGNNWVTSFRVTYGLDGVTWIPYTRKDFPQEKEIFLGADDKATEVIRILDRPIVARFLRIHPLSWNALQICLRIEIYGCSVQDALKSHAGNNIKPPAACCKQPLPLKLLNKLLTKKTNNSRNATQFIVELNNTMAIHYVGDKATSKISLANTTFISDVNATISGIQELCRKSGIPITFCKIQKITQAQSQTFGNISGIPTTPNGSNTKQIAKLSGFTEIVLPKNLSTLNPSLSDVSVGSDKISSDQGIMH</sequence>
<dbReference type="CDD" id="cd01756">
    <property type="entry name" value="PLAT_repeat"/>
    <property type="match status" value="1"/>
</dbReference>
<dbReference type="PROSITE" id="PS01285">
    <property type="entry name" value="FA58C_1"/>
    <property type="match status" value="2"/>
</dbReference>
<dbReference type="PANTHER" id="PTHR24543:SF291">
    <property type="entry name" value="SMOKE ALARM, ISOFORM D"/>
    <property type="match status" value="1"/>
</dbReference>
<evidence type="ECO:0000313" key="2">
    <source>
        <dbReference type="EMBL" id="CAB3993246.1"/>
    </source>
</evidence>
<dbReference type="SUPFAM" id="SSF49723">
    <property type="entry name" value="Lipase/lipooxygenase domain (PLAT/LH2 domain)"/>
    <property type="match status" value="1"/>
</dbReference>
<dbReference type="FunFam" id="2.60.120.260:FF:000016">
    <property type="entry name" value="Contactin-associated protein-like 4 isoform 1"/>
    <property type="match status" value="3"/>
</dbReference>
<comment type="caution">
    <text evidence="2">The sequence shown here is derived from an EMBL/GenBank/DDBJ whole genome shotgun (WGS) entry which is preliminary data.</text>
</comment>
<dbReference type="EMBL" id="CACRXK020002217">
    <property type="protein sequence ID" value="CAB3993246.1"/>
    <property type="molecule type" value="Genomic_DNA"/>
</dbReference>
<protein>
    <submittedName>
        <fullName evidence="2">Contactin-associated -like 2</fullName>
    </submittedName>
</protein>
<dbReference type="Pfam" id="PF00754">
    <property type="entry name" value="F5_F8_type_C"/>
    <property type="match status" value="3"/>
</dbReference>
<dbReference type="CDD" id="cd00057">
    <property type="entry name" value="FA58C"/>
    <property type="match status" value="3"/>
</dbReference>
<dbReference type="Proteomes" id="UP001152795">
    <property type="component" value="Unassembled WGS sequence"/>
</dbReference>
<comment type="caution">
    <text evidence="1">Lacks conserved residue(s) required for the propagation of feature annotation.</text>
</comment>
<dbReference type="InterPro" id="IPR001024">
    <property type="entry name" value="PLAT/LH2_dom"/>
</dbReference>
<accession>A0A7D9DSM9</accession>
<proteinExistence type="predicted"/>
<organism evidence="2 3">
    <name type="scientific">Paramuricea clavata</name>
    <name type="common">Red gorgonian</name>
    <name type="synonym">Violescent sea-whip</name>
    <dbReference type="NCBI Taxonomy" id="317549"/>
    <lineage>
        <taxon>Eukaryota</taxon>
        <taxon>Metazoa</taxon>
        <taxon>Cnidaria</taxon>
        <taxon>Anthozoa</taxon>
        <taxon>Octocorallia</taxon>
        <taxon>Malacalcyonacea</taxon>
        <taxon>Plexauridae</taxon>
        <taxon>Paramuricea</taxon>
    </lineage>
</organism>
<dbReference type="PROSITE" id="PS50092">
    <property type="entry name" value="TSP1"/>
    <property type="match status" value="1"/>
</dbReference>
<gene>
    <name evidence="2" type="ORF">PACLA_8A056408</name>
</gene>
<dbReference type="InterPro" id="IPR013320">
    <property type="entry name" value="ConA-like_dom_sf"/>
</dbReference>
<dbReference type="SUPFAM" id="SSF49899">
    <property type="entry name" value="Concanavalin A-like lectins/glucanases"/>
    <property type="match status" value="1"/>
</dbReference>
<keyword evidence="3" id="KW-1185">Reference proteome</keyword>
<dbReference type="Gene3D" id="2.40.180.10">
    <property type="entry name" value="Catalase core domain"/>
    <property type="match status" value="1"/>
</dbReference>
<dbReference type="AlphaFoldDB" id="A0A7D9DSM9"/>
<dbReference type="InterPro" id="IPR036392">
    <property type="entry name" value="PLAT/LH2_dom_sf"/>
</dbReference>
<dbReference type="PROSITE" id="PS50022">
    <property type="entry name" value="FA58C_3"/>
    <property type="match status" value="3"/>
</dbReference>
<dbReference type="SMART" id="SM00209">
    <property type="entry name" value="TSP1"/>
    <property type="match status" value="1"/>
</dbReference>
<dbReference type="SUPFAM" id="SSF49785">
    <property type="entry name" value="Galactose-binding domain-like"/>
    <property type="match status" value="3"/>
</dbReference>
<dbReference type="SMART" id="SM00231">
    <property type="entry name" value="FA58C"/>
    <property type="match status" value="3"/>
</dbReference>
<dbReference type="Gene3D" id="2.60.120.260">
    <property type="entry name" value="Galactose-binding domain-like"/>
    <property type="match status" value="3"/>
</dbReference>
<dbReference type="Pfam" id="PF13385">
    <property type="entry name" value="Laminin_G_3"/>
    <property type="match status" value="1"/>
</dbReference>
<dbReference type="PANTHER" id="PTHR24543">
    <property type="entry name" value="MULTICOPPER OXIDASE-RELATED"/>
    <property type="match status" value="1"/>
</dbReference>
<name>A0A7D9DSM9_PARCT</name>
<dbReference type="Gene3D" id="2.20.100.10">
    <property type="entry name" value="Thrombospondin type-1 (TSP1) repeat"/>
    <property type="match status" value="1"/>
</dbReference>
<evidence type="ECO:0000256" key="1">
    <source>
        <dbReference type="PROSITE-ProRule" id="PRU00152"/>
    </source>
</evidence>
<dbReference type="InterPro" id="IPR000884">
    <property type="entry name" value="TSP1_rpt"/>
</dbReference>
<dbReference type="InterPro" id="IPR036383">
    <property type="entry name" value="TSP1_rpt_sf"/>
</dbReference>
<dbReference type="OrthoDB" id="2121828at2759"/>
<evidence type="ECO:0000313" key="3">
    <source>
        <dbReference type="Proteomes" id="UP001152795"/>
    </source>
</evidence>
<dbReference type="Pfam" id="PF01477">
    <property type="entry name" value="PLAT"/>
    <property type="match status" value="1"/>
</dbReference>
<dbReference type="InterPro" id="IPR008979">
    <property type="entry name" value="Galactose-bd-like_sf"/>
</dbReference>
<dbReference type="Gene3D" id="2.60.120.200">
    <property type="match status" value="1"/>
</dbReference>
<dbReference type="PROSITE" id="PS01286">
    <property type="entry name" value="FA58C_2"/>
    <property type="match status" value="3"/>
</dbReference>
<dbReference type="PROSITE" id="PS50095">
    <property type="entry name" value="PLAT"/>
    <property type="match status" value="1"/>
</dbReference>